<reference evidence="2 3" key="1">
    <citation type="submission" date="2022-10" db="EMBL/GenBank/DDBJ databases">
        <title>The complete genomes of actinobacterial strains from the NBC collection.</title>
        <authorList>
            <person name="Joergensen T.S."/>
            <person name="Alvarez Arevalo M."/>
            <person name="Sterndorff E.B."/>
            <person name="Faurdal D."/>
            <person name="Vuksanovic O."/>
            <person name="Mourched A.-S."/>
            <person name="Charusanti P."/>
            <person name="Shaw S."/>
            <person name="Blin K."/>
            <person name="Weber T."/>
        </authorList>
    </citation>
    <scope>NUCLEOTIDE SEQUENCE [LARGE SCALE GENOMIC DNA]</scope>
    <source>
        <strain evidence="2 3">NBC_01247</strain>
    </source>
</reference>
<dbReference type="RefSeq" id="WP_329493718.1">
    <property type="nucleotide sequence ID" value="NZ_CP108460.1"/>
</dbReference>
<name>A0ABZ1WH24_9ACTN</name>
<organism evidence="2 3">
    <name type="scientific">Kitasatospora herbaricolor</name>
    <dbReference type="NCBI Taxonomy" id="68217"/>
    <lineage>
        <taxon>Bacteria</taxon>
        <taxon>Bacillati</taxon>
        <taxon>Actinomycetota</taxon>
        <taxon>Actinomycetes</taxon>
        <taxon>Kitasatosporales</taxon>
        <taxon>Streptomycetaceae</taxon>
        <taxon>Kitasatospora</taxon>
    </lineage>
</organism>
<evidence type="ECO:0000313" key="2">
    <source>
        <dbReference type="EMBL" id="WUS60202.1"/>
    </source>
</evidence>
<evidence type="ECO:0000256" key="1">
    <source>
        <dbReference type="SAM" id="MobiDB-lite"/>
    </source>
</evidence>
<sequence>MALRWGHLVDWEADPGSTEEGNPSADAPADFVVLLNPATGPTVGLRVAVRTFETDGE</sequence>
<gene>
    <name evidence="2" type="ORF">OG469_34745</name>
</gene>
<evidence type="ECO:0000313" key="3">
    <source>
        <dbReference type="Proteomes" id="UP001432014"/>
    </source>
</evidence>
<protein>
    <submittedName>
        <fullName evidence="2">Uncharacterized protein</fullName>
    </submittedName>
</protein>
<proteinExistence type="predicted"/>
<keyword evidence="3" id="KW-1185">Reference proteome</keyword>
<dbReference type="EMBL" id="CP108482">
    <property type="protein sequence ID" value="WUS60202.1"/>
    <property type="molecule type" value="Genomic_DNA"/>
</dbReference>
<feature type="region of interest" description="Disordered" evidence="1">
    <location>
        <begin position="1"/>
        <end position="26"/>
    </location>
</feature>
<dbReference type="Proteomes" id="UP001432014">
    <property type="component" value="Chromosome"/>
</dbReference>
<accession>A0ABZ1WH24</accession>